<dbReference type="InterPro" id="IPR000183">
    <property type="entry name" value="Orn/DAP/Arg_de-COase"/>
</dbReference>
<dbReference type="EMBL" id="BARS01049536">
    <property type="protein sequence ID" value="GAG34061.1"/>
    <property type="molecule type" value="Genomic_DNA"/>
</dbReference>
<comment type="cofactor">
    <cofactor evidence="1">
        <name>pyridoxal 5'-phosphate</name>
        <dbReference type="ChEBI" id="CHEBI:597326"/>
    </cofactor>
</comment>
<organism evidence="6">
    <name type="scientific">marine sediment metagenome</name>
    <dbReference type="NCBI Taxonomy" id="412755"/>
    <lineage>
        <taxon>unclassified sequences</taxon>
        <taxon>metagenomes</taxon>
        <taxon>ecological metagenomes</taxon>
    </lineage>
</organism>
<dbReference type="Pfam" id="PF02784">
    <property type="entry name" value="Orn_Arg_deC_N"/>
    <property type="match status" value="1"/>
</dbReference>
<feature type="non-terminal residue" evidence="6">
    <location>
        <position position="240"/>
    </location>
</feature>
<dbReference type="InterPro" id="IPR029066">
    <property type="entry name" value="PLP-binding_barrel"/>
</dbReference>
<accession>X0YB34</accession>
<reference evidence="6" key="1">
    <citation type="journal article" date="2014" name="Front. Microbiol.">
        <title>High frequency of phylogenetically diverse reductive dehalogenase-homologous genes in deep subseafloor sedimentary metagenomes.</title>
        <authorList>
            <person name="Kawai M."/>
            <person name="Futagami T."/>
            <person name="Toyoda A."/>
            <person name="Takaki Y."/>
            <person name="Nishi S."/>
            <person name="Hori S."/>
            <person name="Arai W."/>
            <person name="Tsubouchi T."/>
            <person name="Morono Y."/>
            <person name="Uchiyama I."/>
            <person name="Ito T."/>
            <person name="Fujiyama A."/>
            <person name="Inagaki F."/>
            <person name="Takami H."/>
        </authorList>
    </citation>
    <scope>NUCLEOTIDE SEQUENCE</scope>
    <source>
        <strain evidence="6">Expedition CK06-06</strain>
    </source>
</reference>
<dbReference type="PANTHER" id="PTHR43727">
    <property type="entry name" value="DIAMINOPIMELATE DECARBOXYLASE"/>
    <property type="match status" value="1"/>
</dbReference>
<dbReference type="CDD" id="cd06828">
    <property type="entry name" value="PLPDE_III_DapDC"/>
    <property type="match status" value="1"/>
</dbReference>
<feature type="domain" description="Orn/DAP/Arg decarboxylase 2 N-terminal" evidence="5">
    <location>
        <begin position="1"/>
        <end position="225"/>
    </location>
</feature>
<dbReference type="InterPro" id="IPR002986">
    <property type="entry name" value="DAP_deCOOHase_LysA"/>
</dbReference>
<evidence type="ECO:0000256" key="3">
    <source>
        <dbReference type="ARBA" id="ARBA00022898"/>
    </source>
</evidence>
<dbReference type="Gene3D" id="3.20.20.10">
    <property type="entry name" value="Alanine racemase"/>
    <property type="match status" value="1"/>
</dbReference>
<sequence length="240" mass="25005">CYAVKANGNGAILRLLAELGTGADIVSGGEMLAALRAGFPPERIVFAGVGKTDEEMALGLERGIGEFNAESEHEIVRLGRAAVARGGVARVSLRVNPDIDPRTHPYISTGLREAKFGVPIAQAADILRRSRSFPGIRIVGLQCHLGSQIRDLEPLAVAARELADLSRQLLGEGLVLQTIDLGGGLGVDYEGGGGADPAALAEHILPAIEGLPLTLVLEPGRSLVAGAGALLTRVLYVKEN</sequence>
<keyword evidence="2" id="KW-0210">Decarboxylase</keyword>
<keyword evidence="3" id="KW-0663">Pyridoxal phosphate</keyword>
<dbReference type="PROSITE" id="PS00878">
    <property type="entry name" value="ODR_DC_2_1"/>
    <property type="match status" value="1"/>
</dbReference>
<dbReference type="AlphaFoldDB" id="X0YB34"/>
<gene>
    <name evidence="6" type="ORF">S01H1_74084</name>
</gene>
<evidence type="ECO:0000256" key="4">
    <source>
        <dbReference type="ARBA" id="ARBA00023239"/>
    </source>
</evidence>
<dbReference type="InterPro" id="IPR022644">
    <property type="entry name" value="De-COase2_N"/>
</dbReference>
<evidence type="ECO:0000313" key="6">
    <source>
        <dbReference type="EMBL" id="GAG34061.1"/>
    </source>
</evidence>
<protein>
    <recommendedName>
        <fullName evidence="5">Orn/DAP/Arg decarboxylase 2 N-terminal domain-containing protein</fullName>
    </recommendedName>
</protein>
<feature type="non-terminal residue" evidence="6">
    <location>
        <position position="1"/>
    </location>
</feature>
<keyword evidence="4" id="KW-0456">Lyase</keyword>
<comment type="caution">
    <text evidence="6">The sequence shown here is derived from an EMBL/GenBank/DDBJ whole genome shotgun (WGS) entry which is preliminary data.</text>
</comment>
<dbReference type="InterPro" id="IPR022653">
    <property type="entry name" value="De-COase2_pyr-phos_BS"/>
</dbReference>
<dbReference type="GO" id="GO:0008836">
    <property type="term" value="F:diaminopimelate decarboxylase activity"/>
    <property type="evidence" value="ECO:0007669"/>
    <property type="project" value="InterPro"/>
</dbReference>
<evidence type="ECO:0000256" key="1">
    <source>
        <dbReference type="ARBA" id="ARBA00001933"/>
    </source>
</evidence>
<dbReference type="PRINTS" id="PR01179">
    <property type="entry name" value="ODADCRBXLASE"/>
</dbReference>
<dbReference type="PANTHER" id="PTHR43727:SF2">
    <property type="entry name" value="GROUP IV DECARBOXYLASE"/>
    <property type="match status" value="1"/>
</dbReference>
<proteinExistence type="predicted"/>
<evidence type="ECO:0000259" key="5">
    <source>
        <dbReference type="Pfam" id="PF02784"/>
    </source>
</evidence>
<evidence type="ECO:0000256" key="2">
    <source>
        <dbReference type="ARBA" id="ARBA00022793"/>
    </source>
</evidence>
<dbReference type="PRINTS" id="PR01181">
    <property type="entry name" value="DAPDCRBXLASE"/>
</dbReference>
<name>X0YB34_9ZZZZ</name>
<dbReference type="SUPFAM" id="SSF51419">
    <property type="entry name" value="PLP-binding barrel"/>
    <property type="match status" value="1"/>
</dbReference>
<dbReference type="FunFam" id="3.20.20.10:FF:000003">
    <property type="entry name" value="Diaminopimelate decarboxylase"/>
    <property type="match status" value="1"/>
</dbReference>
<dbReference type="GO" id="GO:0009089">
    <property type="term" value="P:lysine biosynthetic process via diaminopimelate"/>
    <property type="evidence" value="ECO:0007669"/>
    <property type="project" value="InterPro"/>
</dbReference>